<dbReference type="SUPFAM" id="SSF56801">
    <property type="entry name" value="Acetyl-CoA synthetase-like"/>
    <property type="match status" value="1"/>
</dbReference>
<organism evidence="3 4">
    <name type="scientific">Patella caerulea</name>
    <name type="common">Rayed Mediterranean limpet</name>
    <dbReference type="NCBI Taxonomy" id="87958"/>
    <lineage>
        <taxon>Eukaryota</taxon>
        <taxon>Metazoa</taxon>
        <taxon>Spiralia</taxon>
        <taxon>Lophotrochozoa</taxon>
        <taxon>Mollusca</taxon>
        <taxon>Gastropoda</taxon>
        <taxon>Patellogastropoda</taxon>
        <taxon>Patelloidea</taxon>
        <taxon>Patellidae</taxon>
        <taxon>Patella</taxon>
    </lineage>
</organism>
<comment type="caution">
    <text evidence="3">The sequence shown here is derived from an EMBL/GenBank/DDBJ whole genome shotgun (WGS) entry which is preliminary data.</text>
</comment>
<dbReference type="Pfam" id="PF13193">
    <property type="entry name" value="AMP-binding_C"/>
    <property type="match status" value="1"/>
</dbReference>
<protein>
    <submittedName>
        <fullName evidence="3">Uncharacterized protein</fullName>
    </submittedName>
</protein>
<dbReference type="Proteomes" id="UP001347796">
    <property type="component" value="Unassembled WGS sequence"/>
</dbReference>
<evidence type="ECO:0000259" key="1">
    <source>
        <dbReference type="Pfam" id="PF00501"/>
    </source>
</evidence>
<evidence type="ECO:0000313" key="4">
    <source>
        <dbReference type="Proteomes" id="UP001347796"/>
    </source>
</evidence>
<dbReference type="InterPro" id="IPR000873">
    <property type="entry name" value="AMP-dep_synth/lig_dom"/>
</dbReference>
<keyword evidence="4" id="KW-1185">Reference proteome</keyword>
<name>A0AAN8JZE6_PATCE</name>
<dbReference type="Gene3D" id="3.30.300.30">
    <property type="match status" value="1"/>
</dbReference>
<dbReference type="PANTHER" id="PTHR42814">
    <property type="entry name" value="AMP-BINDING DOMAIN-CONTAINING PROTEIN"/>
    <property type="match status" value="1"/>
</dbReference>
<evidence type="ECO:0000313" key="3">
    <source>
        <dbReference type="EMBL" id="KAK6184925.1"/>
    </source>
</evidence>
<dbReference type="PANTHER" id="PTHR42814:SF3">
    <property type="entry name" value="BETA-N-ACETYLHEXOSAMINIDASE"/>
    <property type="match status" value="1"/>
</dbReference>
<dbReference type="PROSITE" id="PS00455">
    <property type="entry name" value="AMP_BINDING"/>
    <property type="match status" value="1"/>
</dbReference>
<feature type="domain" description="AMP-dependent synthetase/ligase" evidence="1">
    <location>
        <begin position="15"/>
        <end position="399"/>
    </location>
</feature>
<sequence>MESFESADTVPKRLRYWAKQQPGREAIVFVSRNKPRASLTSREIYDLSMKFGNHLARIGFKPGRVACSFIPDSPEGLVAFFGIICAGGIVQNSTIHVADGTYLLQNLHKSKCQAIILSSDPDNQANQILSRHFDSVSGNRVISSKLPHLEYVIYTGPNTLPGDLGFVWQDEVESSERVEELSMKADDGVVIVISSGTTGISKLILYSHRNLKYLGDMIFSDINEPEISLLDPHPFNWAWGLPVWYLKTGCKRISLDHSNIPKDAEYFLFLRDIIMQEKCRAAKLSAAAALRLMHINQTDSITYPEWPLEFVYVSGQPLKKNVLSIIGTFTKTVNNTYGMSEIGVVSAKIITKDSGFEDFDAGFVKKGVAVKIVDDNMDEVHTREYGHILVKSPSVFKEYVGEEDKTRSAFTDDGWFLTNDYGCLTENGEIIVQGRFDDVIMRGENYFHPSWIENIIRGCSGVADVLVVKVPDEELFNEICACFLPKPNSNITPDTVKEFCKKQFVNHNSNDKTACPKYYLMFDSFPLNRNGKTDKKAAEQKAAKMLQLI</sequence>
<dbReference type="InterPro" id="IPR025110">
    <property type="entry name" value="AMP-bd_C"/>
</dbReference>
<dbReference type="AlphaFoldDB" id="A0AAN8JZE6"/>
<gene>
    <name evidence="3" type="ORF">SNE40_007274</name>
</gene>
<dbReference type="EMBL" id="JAZGQO010000006">
    <property type="protein sequence ID" value="KAK6184925.1"/>
    <property type="molecule type" value="Genomic_DNA"/>
</dbReference>
<dbReference type="Pfam" id="PF00501">
    <property type="entry name" value="AMP-binding"/>
    <property type="match status" value="1"/>
</dbReference>
<dbReference type="Gene3D" id="3.40.50.12780">
    <property type="entry name" value="N-terminal domain of ligase-like"/>
    <property type="match status" value="1"/>
</dbReference>
<dbReference type="CDD" id="cd04433">
    <property type="entry name" value="AFD_class_I"/>
    <property type="match status" value="1"/>
</dbReference>
<dbReference type="InterPro" id="IPR042099">
    <property type="entry name" value="ANL_N_sf"/>
</dbReference>
<reference evidence="3 4" key="1">
    <citation type="submission" date="2024-01" db="EMBL/GenBank/DDBJ databases">
        <title>The genome of the rayed Mediterranean limpet Patella caerulea (Linnaeus, 1758).</title>
        <authorList>
            <person name="Anh-Thu Weber A."/>
            <person name="Halstead-Nussloch G."/>
        </authorList>
    </citation>
    <scope>NUCLEOTIDE SEQUENCE [LARGE SCALE GENOMIC DNA]</scope>
    <source>
        <strain evidence="3">AATW-2023a</strain>
        <tissue evidence="3">Whole specimen</tissue>
    </source>
</reference>
<dbReference type="InterPro" id="IPR020845">
    <property type="entry name" value="AMP-binding_CS"/>
</dbReference>
<feature type="domain" description="AMP-binding enzyme C-terminal" evidence="2">
    <location>
        <begin position="452"/>
        <end position="532"/>
    </location>
</feature>
<dbReference type="InterPro" id="IPR045851">
    <property type="entry name" value="AMP-bd_C_sf"/>
</dbReference>
<evidence type="ECO:0000259" key="2">
    <source>
        <dbReference type="Pfam" id="PF13193"/>
    </source>
</evidence>
<accession>A0AAN8JZE6</accession>
<proteinExistence type="predicted"/>